<dbReference type="PANTHER" id="PTHR46619">
    <property type="entry name" value="RNA RECOGNITION MOTIF XS DOMAIN PROTEIN-RELATED"/>
    <property type="match status" value="1"/>
</dbReference>
<keyword evidence="2" id="KW-1185">Reference proteome</keyword>
<dbReference type="OrthoDB" id="1915348at2759"/>
<evidence type="ECO:0000313" key="1">
    <source>
        <dbReference type="EMBL" id="RWR82189.1"/>
    </source>
</evidence>
<name>A0A3S3P3M1_9MAGN</name>
<comment type="caution">
    <text evidence="1">The sequence shown here is derived from an EMBL/GenBank/DDBJ whole genome shotgun (WGS) entry which is preliminary data.</text>
</comment>
<organism evidence="1 2">
    <name type="scientific">Cinnamomum micranthum f. kanehirae</name>
    <dbReference type="NCBI Taxonomy" id="337451"/>
    <lineage>
        <taxon>Eukaryota</taxon>
        <taxon>Viridiplantae</taxon>
        <taxon>Streptophyta</taxon>
        <taxon>Embryophyta</taxon>
        <taxon>Tracheophyta</taxon>
        <taxon>Spermatophyta</taxon>
        <taxon>Magnoliopsida</taxon>
        <taxon>Magnoliidae</taxon>
        <taxon>Laurales</taxon>
        <taxon>Lauraceae</taxon>
        <taxon>Cinnamomum</taxon>
    </lineage>
</organism>
<sequence length="109" mass="12393">METRYLGAVAFIAVGIPKSIRIPMVVIMHAYNSQNAHEAAANKEDLIIWPPIVLIHNTNIRKRKYGRMDGVGNKQMDIELKDLIEANIFLESDYAIVTKATFFHPAKRK</sequence>
<gene>
    <name evidence="1" type="ORF">CKAN_01090100</name>
</gene>
<dbReference type="Proteomes" id="UP000283530">
    <property type="component" value="Unassembled WGS sequence"/>
</dbReference>
<dbReference type="EMBL" id="QPKB01000004">
    <property type="protein sequence ID" value="RWR82189.1"/>
    <property type="molecule type" value="Genomic_DNA"/>
</dbReference>
<proteinExistence type="predicted"/>
<evidence type="ECO:0000313" key="2">
    <source>
        <dbReference type="Proteomes" id="UP000283530"/>
    </source>
</evidence>
<reference evidence="1 2" key="1">
    <citation type="journal article" date="2019" name="Nat. Plants">
        <title>Stout camphor tree genome fills gaps in understanding of flowering plant genome evolution.</title>
        <authorList>
            <person name="Chaw S.M."/>
            <person name="Liu Y.C."/>
            <person name="Wu Y.W."/>
            <person name="Wang H.Y."/>
            <person name="Lin C.I."/>
            <person name="Wu C.S."/>
            <person name="Ke H.M."/>
            <person name="Chang L.Y."/>
            <person name="Hsu C.Y."/>
            <person name="Yang H.T."/>
            <person name="Sudianto E."/>
            <person name="Hsu M.H."/>
            <person name="Wu K.P."/>
            <person name="Wang L.N."/>
            <person name="Leebens-Mack J.H."/>
            <person name="Tsai I.J."/>
        </authorList>
    </citation>
    <scope>NUCLEOTIDE SEQUENCE [LARGE SCALE GENOMIC DNA]</scope>
    <source>
        <strain evidence="2">cv. Chaw 1501</strain>
        <tissue evidence="1">Young leaves</tissue>
    </source>
</reference>
<protein>
    <submittedName>
        <fullName evidence="1">Uncharacterized protein</fullName>
    </submittedName>
</protein>
<dbReference type="InterPro" id="IPR038588">
    <property type="entry name" value="XS_domain_sf"/>
</dbReference>
<dbReference type="AlphaFoldDB" id="A0A3S3P3M1"/>
<dbReference type="PANTHER" id="PTHR46619:SF3">
    <property type="entry name" value="RNA RECOGNITION MOTIF XS DOMAIN PROTEIN"/>
    <property type="match status" value="1"/>
</dbReference>
<accession>A0A3S3P3M1</accession>
<dbReference type="Gene3D" id="3.30.70.2890">
    <property type="entry name" value="XS domain"/>
    <property type="match status" value="1"/>
</dbReference>